<evidence type="ECO:0000259" key="6">
    <source>
        <dbReference type="Pfam" id="PF01258"/>
    </source>
</evidence>
<dbReference type="SUPFAM" id="SSF57716">
    <property type="entry name" value="Glucocorticoid receptor-like (DNA-binding domain)"/>
    <property type="match status" value="1"/>
</dbReference>
<keyword evidence="8" id="KW-1185">Reference proteome</keyword>
<evidence type="ECO:0000256" key="5">
    <source>
        <dbReference type="SAM" id="MobiDB-lite"/>
    </source>
</evidence>
<dbReference type="Gene3D" id="1.20.120.910">
    <property type="entry name" value="DksA, coiled-coil domain"/>
    <property type="match status" value="1"/>
</dbReference>
<evidence type="ECO:0000313" key="8">
    <source>
        <dbReference type="Proteomes" id="UP001041814"/>
    </source>
</evidence>
<dbReference type="RefSeq" id="WP_200227817.1">
    <property type="nucleotide sequence ID" value="NZ_NRRT01000013.1"/>
</dbReference>
<evidence type="ECO:0000313" key="7">
    <source>
        <dbReference type="EMBL" id="MBK1714623.1"/>
    </source>
</evidence>
<dbReference type="PANTHER" id="PTHR33823">
    <property type="entry name" value="RNA POLYMERASE-BINDING TRANSCRIPTION FACTOR DKSA-RELATED"/>
    <property type="match status" value="1"/>
</dbReference>
<protein>
    <submittedName>
        <fullName evidence="7">Molecular chaperone DnaK</fullName>
    </submittedName>
</protein>
<evidence type="ECO:0000256" key="4">
    <source>
        <dbReference type="PROSITE-ProRule" id="PRU00510"/>
    </source>
</evidence>
<feature type="domain" description="Zinc finger DksA/TraR C4-type" evidence="6">
    <location>
        <begin position="86"/>
        <end position="121"/>
    </location>
</feature>
<name>A0ABS1DYJ5_RUBGE</name>
<reference evidence="7" key="1">
    <citation type="submission" date="2017-08" db="EMBL/GenBank/DDBJ databases">
        <authorList>
            <person name="Imhoff J.F."/>
            <person name="Rahn T."/>
            <person name="Kuenzel S."/>
            <person name="Neulinger S.C."/>
        </authorList>
    </citation>
    <scope>NUCLEOTIDE SEQUENCE</scope>
    <source>
        <strain evidence="7">IM 151</strain>
    </source>
</reference>
<evidence type="ECO:0000256" key="1">
    <source>
        <dbReference type="ARBA" id="ARBA00022723"/>
    </source>
</evidence>
<dbReference type="EMBL" id="NRRU01000074">
    <property type="protein sequence ID" value="MBK1714623.1"/>
    <property type="molecule type" value="Genomic_DNA"/>
</dbReference>
<dbReference type="PROSITE" id="PS51128">
    <property type="entry name" value="ZF_DKSA_2"/>
    <property type="match status" value="1"/>
</dbReference>
<feature type="region of interest" description="Disordered" evidence="5">
    <location>
        <begin position="28"/>
        <end position="61"/>
    </location>
</feature>
<organism evidence="7 8">
    <name type="scientific">Rubrivivax gelatinosus</name>
    <name type="common">Rhodocyclus gelatinosus</name>
    <name type="synonym">Rhodopseudomonas gelatinosa</name>
    <dbReference type="NCBI Taxonomy" id="28068"/>
    <lineage>
        <taxon>Bacteria</taxon>
        <taxon>Pseudomonadati</taxon>
        <taxon>Pseudomonadota</taxon>
        <taxon>Betaproteobacteria</taxon>
        <taxon>Burkholderiales</taxon>
        <taxon>Sphaerotilaceae</taxon>
        <taxon>Rubrivivax</taxon>
    </lineage>
</organism>
<feature type="zinc finger region" description="dksA C4-type" evidence="4">
    <location>
        <begin position="91"/>
        <end position="115"/>
    </location>
</feature>
<dbReference type="InterPro" id="IPR037187">
    <property type="entry name" value="DnaK_N"/>
</dbReference>
<comment type="caution">
    <text evidence="7">The sequence shown here is derived from an EMBL/GenBank/DDBJ whole genome shotgun (WGS) entry which is preliminary data.</text>
</comment>
<accession>A0ABS1DYJ5</accession>
<proteinExistence type="predicted"/>
<keyword evidence="2" id="KW-0863">Zinc-finger</keyword>
<keyword evidence="1" id="KW-0479">Metal-binding</keyword>
<evidence type="ECO:0000256" key="3">
    <source>
        <dbReference type="ARBA" id="ARBA00022833"/>
    </source>
</evidence>
<dbReference type="PANTHER" id="PTHR33823:SF4">
    <property type="entry name" value="GENERAL STRESS PROTEIN 16O"/>
    <property type="match status" value="1"/>
</dbReference>
<dbReference type="Pfam" id="PF01258">
    <property type="entry name" value="zf-dskA_traR"/>
    <property type="match status" value="1"/>
</dbReference>
<evidence type="ECO:0000256" key="2">
    <source>
        <dbReference type="ARBA" id="ARBA00022771"/>
    </source>
</evidence>
<dbReference type="SUPFAM" id="SSF109635">
    <property type="entry name" value="DnaK suppressor protein DksA, alpha-hairpin domain"/>
    <property type="match status" value="1"/>
</dbReference>
<dbReference type="Proteomes" id="UP001041814">
    <property type="component" value="Unassembled WGS sequence"/>
</dbReference>
<gene>
    <name evidence="7" type="ORF">CKO43_17790</name>
</gene>
<sequence length="125" mass="14338">MSTHLTAGQQALLEAALVQRQHQLDRRLEDHHRGLSRVEHARELREQDHDDQPQREDERDVDMALSDLELREVGAVSAALRRLHAGDYGRCADCDAEIPFDRLKAEPWALRCVACEGQRERAPRP</sequence>
<dbReference type="InterPro" id="IPR000962">
    <property type="entry name" value="Znf_DskA_TraR"/>
</dbReference>
<keyword evidence="3" id="KW-0862">Zinc</keyword>
<reference evidence="7" key="2">
    <citation type="journal article" date="2020" name="Microorganisms">
        <title>Osmotic Adaptation and Compatible Solute Biosynthesis of Phototrophic Bacteria as Revealed from Genome Analyses.</title>
        <authorList>
            <person name="Imhoff J.F."/>
            <person name="Rahn T."/>
            <person name="Kunzel S."/>
            <person name="Keller A."/>
            <person name="Neulinger S.C."/>
        </authorList>
    </citation>
    <scope>NUCLEOTIDE SEQUENCE</scope>
    <source>
        <strain evidence="7">IM 151</strain>
    </source>
</reference>